<dbReference type="PROSITE" id="PS50943">
    <property type="entry name" value="HTH_CROC1"/>
    <property type="match status" value="1"/>
</dbReference>
<dbReference type="Gene3D" id="1.10.10.2910">
    <property type="match status" value="1"/>
</dbReference>
<dbReference type="Proteomes" id="UP000555564">
    <property type="component" value="Unassembled WGS sequence"/>
</dbReference>
<comment type="caution">
    <text evidence="3">The sequence shown here is derived from an EMBL/GenBank/DDBJ whole genome shotgun (WGS) entry which is preliminary data.</text>
</comment>
<feature type="domain" description="HTH cro/C1-type" evidence="2">
    <location>
        <begin position="26"/>
        <end position="80"/>
    </location>
</feature>
<keyword evidence="4" id="KW-1185">Reference proteome</keyword>
<dbReference type="CDD" id="cd00093">
    <property type="entry name" value="HTH_XRE"/>
    <property type="match status" value="1"/>
</dbReference>
<dbReference type="Pfam" id="PF01381">
    <property type="entry name" value="HTH_3"/>
    <property type="match status" value="1"/>
</dbReference>
<accession>A0A7X0IHW0</accession>
<dbReference type="PANTHER" id="PTHR43236">
    <property type="entry name" value="ANTITOXIN HIGA1"/>
    <property type="match status" value="1"/>
</dbReference>
<evidence type="ECO:0000256" key="1">
    <source>
        <dbReference type="ARBA" id="ARBA00007227"/>
    </source>
</evidence>
<reference evidence="3 4" key="1">
    <citation type="submission" date="2020-08" db="EMBL/GenBank/DDBJ databases">
        <title>Sequencing the genomes of 1000 actinobacteria strains.</title>
        <authorList>
            <person name="Klenk H.-P."/>
        </authorList>
    </citation>
    <scope>NUCLEOTIDE SEQUENCE [LARGE SCALE GENOMIC DNA]</scope>
    <source>
        <strain evidence="3 4">DSM 44936</strain>
    </source>
</reference>
<dbReference type="InterPro" id="IPR010982">
    <property type="entry name" value="Lambda_DNA-bd_dom_sf"/>
</dbReference>
<dbReference type="Pfam" id="PF06114">
    <property type="entry name" value="Peptidase_M78"/>
    <property type="match status" value="1"/>
</dbReference>
<dbReference type="EMBL" id="JACHIU010000001">
    <property type="protein sequence ID" value="MBB6475471.1"/>
    <property type="molecule type" value="Genomic_DNA"/>
</dbReference>
<organism evidence="3 4">
    <name type="scientific">Sphaerisporangium rubeum</name>
    <dbReference type="NCBI Taxonomy" id="321317"/>
    <lineage>
        <taxon>Bacteria</taxon>
        <taxon>Bacillati</taxon>
        <taxon>Actinomycetota</taxon>
        <taxon>Actinomycetes</taxon>
        <taxon>Streptosporangiales</taxon>
        <taxon>Streptosporangiaceae</taxon>
        <taxon>Sphaerisporangium</taxon>
    </lineage>
</organism>
<name>A0A7X0IHW0_9ACTN</name>
<dbReference type="InterPro" id="IPR010359">
    <property type="entry name" value="IrrE_HExxH"/>
</dbReference>
<protein>
    <submittedName>
        <fullName evidence="3">HTH-type transcriptional regulator/antitoxin HigA</fullName>
    </submittedName>
</protein>
<evidence type="ECO:0000313" key="4">
    <source>
        <dbReference type="Proteomes" id="UP000555564"/>
    </source>
</evidence>
<dbReference type="GO" id="GO:0003677">
    <property type="term" value="F:DNA binding"/>
    <property type="evidence" value="ECO:0007669"/>
    <property type="project" value="InterPro"/>
</dbReference>
<proteinExistence type="inferred from homology"/>
<dbReference type="RefSeq" id="WP_184984822.1">
    <property type="nucleotide sequence ID" value="NZ_BAAALO010000007.1"/>
</dbReference>
<evidence type="ECO:0000313" key="3">
    <source>
        <dbReference type="EMBL" id="MBB6475471.1"/>
    </source>
</evidence>
<dbReference type="AlphaFoldDB" id="A0A7X0IHW0"/>
<sequence length="371" mass="41979">MTTGNDAPRLYPAGDLDQAIPPGDTLRELLDERNMTQRDLATRLDMSPKHVNQLIQGLVPLSSDMAHRLELVTGTPARLWNRLEAEYRTALIRLRPGLHTSEYMEWLQNQPVRELIKRGVLPDGKVDDHSRIEQLLAFFAVANLEAWKELYGAPAVAFRKSTTLSSKAHALPAWLRMGELQAEEVVCDAYDARGLRRSLTELRALTLRDPAVFKDQIQEICARCGVAVVFVDEIQGCRASGATLHRGAKKIIILSSRYKTDDHFWFTLFHEIGHVLNHQEEKVRIDVEGAQEKDAKELEADAFASELLIPRDYVDELRTLKSKVDVVRFADKIGIAPGIVVARLQRDPQFPSWDWKDGNGLKRKIEFSKGT</sequence>
<dbReference type="InterPro" id="IPR001387">
    <property type="entry name" value="Cro/C1-type_HTH"/>
</dbReference>
<dbReference type="InterPro" id="IPR052345">
    <property type="entry name" value="Rad_response_metalloprotease"/>
</dbReference>
<comment type="similarity">
    <text evidence="1">Belongs to the short-chain fatty acyl-CoA assimilation regulator (ScfR) family.</text>
</comment>
<evidence type="ECO:0000259" key="2">
    <source>
        <dbReference type="PROSITE" id="PS50943"/>
    </source>
</evidence>
<gene>
    <name evidence="3" type="ORF">BJ992_004902</name>
</gene>
<dbReference type="Gene3D" id="1.10.260.40">
    <property type="entry name" value="lambda repressor-like DNA-binding domains"/>
    <property type="match status" value="1"/>
</dbReference>
<dbReference type="SUPFAM" id="SSF47413">
    <property type="entry name" value="lambda repressor-like DNA-binding domains"/>
    <property type="match status" value="1"/>
</dbReference>
<dbReference type="PANTHER" id="PTHR43236:SF1">
    <property type="entry name" value="BLL7220 PROTEIN"/>
    <property type="match status" value="1"/>
</dbReference>
<dbReference type="SMART" id="SM00530">
    <property type="entry name" value="HTH_XRE"/>
    <property type="match status" value="1"/>
</dbReference>